<evidence type="ECO:0000259" key="7">
    <source>
        <dbReference type="Pfam" id="PF08340"/>
    </source>
</evidence>
<dbReference type="InterPro" id="IPR013551">
    <property type="entry name" value="YicC-like_C"/>
</dbReference>
<evidence type="ECO:0000256" key="5">
    <source>
        <dbReference type="ARBA" id="ARBA00035648"/>
    </source>
</evidence>
<accession>A0ABV5AHH4</accession>
<dbReference type="InterPro" id="IPR013527">
    <property type="entry name" value="YicC-like_N"/>
</dbReference>
<name>A0ABV5AHH4_9BACL</name>
<dbReference type="PANTHER" id="PTHR30636:SF3">
    <property type="entry name" value="UPF0701 PROTEIN YICC"/>
    <property type="match status" value="1"/>
</dbReference>
<evidence type="ECO:0000256" key="2">
    <source>
        <dbReference type="ARBA" id="ARBA00022722"/>
    </source>
</evidence>
<dbReference type="EMBL" id="JBDXSU010000012">
    <property type="protein sequence ID" value="MFB5191566.1"/>
    <property type="molecule type" value="Genomic_DNA"/>
</dbReference>
<gene>
    <name evidence="8" type="ORF">KKP3000_000340</name>
</gene>
<evidence type="ECO:0000259" key="6">
    <source>
        <dbReference type="Pfam" id="PF03755"/>
    </source>
</evidence>
<comment type="similarity">
    <text evidence="5">Belongs to the YicC/YloC family.</text>
</comment>
<evidence type="ECO:0000256" key="3">
    <source>
        <dbReference type="ARBA" id="ARBA00022759"/>
    </source>
</evidence>
<protein>
    <submittedName>
        <fullName evidence="8">YicC/YloC family endoribonuclease</fullName>
        <ecNumber evidence="8">3.1.-.-</ecNumber>
    </submittedName>
</protein>
<dbReference type="Proteomes" id="UP001579974">
    <property type="component" value="Unassembled WGS sequence"/>
</dbReference>
<reference evidence="8 9" key="1">
    <citation type="journal article" date="2024" name="Int. J. Mol. Sci.">
        <title>Exploration of Alicyclobacillus spp. Genome in Search of Antibiotic Resistance.</title>
        <authorList>
            <person name="Bucka-Kolendo J."/>
            <person name="Kiousi D.E."/>
            <person name="Dekowska A."/>
            <person name="Mikolajczuk-Szczyrba A."/>
            <person name="Karadedos D.M."/>
            <person name="Michael P."/>
            <person name="Galanis A."/>
            <person name="Sokolowska B."/>
        </authorList>
    </citation>
    <scope>NUCLEOTIDE SEQUENCE [LARGE SCALE GENOMIC DNA]</scope>
    <source>
        <strain evidence="8 9">KKP 3000</strain>
    </source>
</reference>
<evidence type="ECO:0000256" key="4">
    <source>
        <dbReference type="ARBA" id="ARBA00022801"/>
    </source>
</evidence>
<proteinExistence type="inferred from homology"/>
<dbReference type="NCBIfam" id="TIGR00255">
    <property type="entry name" value="YicC/YloC family endoribonuclease"/>
    <property type="match status" value="1"/>
</dbReference>
<dbReference type="Pfam" id="PF03755">
    <property type="entry name" value="YicC-like_N"/>
    <property type="match status" value="1"/>
</dbReference>
<evidence type="ECO:0000313" key="8">
    <source>
        <dbReference type="EMBL" id="MFB5191566.1"/>
    </source>
</evidence>
<keyword evidence="2" id="KW-0540">Nuclease</keyword>
<comment type="cofactor">
    <cofactor evidence="1">
        <name>a divalent metal cation</name>
        <dbReference type="ChEBI" id="CHEBI:60240"/>
    </cofactor>
</comment>
<dbReference type="Pfam" id="PF08340">
    <property type="entry name" value="YicC-like_C"/>
    <property type="match status" value="1"/>
</dbReference>
<keyword evidence="3" id="KW-0255">Endonuclease</keyword>
<sequence>MSLRSMTGYGQMTCANDRVRVTVEMKTVNHRFAEFHIRVPREWLALEEVSRQELARHVHRGRLDAFLSLEWVGQTADVVVNWKLLDSLIEAEQILLRRFGKDIEAHTVRDWLKFPDVVQVVSPSTALDEIQDVVLQCLREAALKLVDMRIGEGSRLETSFREKLAQLEEQLSLVRRHDGEAIANKHAQLKARLEQLRVEVEPERMAQEVVLLVDRSAVDEEIVRLASHIEAFRDTIAQSGPVGRRLDFIVQEMHREVNTIGAKAADAKIAAAVVEMKVLVEQLREQVQNVE</sequence>
<dbReference type="EC" id="3.1.-.-" evidence="8"/>
<feature type="domain" description="Endoribonuclease YicC-like N-terminal" evidence="6">
    <location>
        <begin position="3"/>
        <end position="157"/>
    </location>
</feature>
<comment type="caution">
    <text evidence="8">The sequence shown here is derived from an EMBL/GenBank/DDBJ whole genome shotgun (WGS) entry which is preliminary data.</text>
</comment>
<organism evidence="8 9">
    <name type="scientific">Alicyclobacillus fastidiosus</name>
    <dbReference type="NCBI Taxonomy" id="392011"/>
    <lineage>
        <taxon>Bacteria</taxon>
        <taxon>Bacillati</taxon>
        <taxon>Bacillota</taxon>
        <taxon>Bacilli</taxon>
        <taxon>Bacillales</taxon>
        <taxon>Alicyclobacillaceae</taxon>
        <taxon>Alicyclobacillus</taxon>
    </lineage>
</organism>
<dbReference type="GO" id="GO:0016787">
    <property type="term" value="F:hydrolase activity"/>
    <property type="evidence" value="ECO:0007669"/>
    <property type="project" value="UniProtKB-KW"/>
</dbReference>
<evidence type="ECO:0000313" key="9">
    <source>
        <dbReference type="Proteomes" id="UP001579974"/>
    </source>
</evidence>
<keyword evidence="9" id="KW-1185">Reference proteome</keyword>
<feature type="domain" description="Endoribonuclease YicC-like C-terminal" evidence="7">
    <location>
        <begin position="176"/>
        <end position="291"/>
    </location>
</feature>
<keyword evidence="4 8" id="KW-0378">Hydrolase</keyword>
<evidence type="ECO:0000256" key="1">
    <source>
        <dbReference type="ARBA" id="ARBA00001968"/>
    </source>
</evidence>
<dbReference type="PANTHER" id="PTHR30636">
    <property type="entry name" value="UPF0701 PROTEIN YICC"/>
    <property type="match status" value="1"/>
</dbReference>
<dbReference type="InterPro" id="IPR005229">
    <property type="entry name" value="YicC/YloC-like"/>
</dbReference>
<dbReference type="RefSeq" id="WP_275473081.1">
    <property type="nucleotide sequence ID" value="NZ_CP162940.1"/>
</dbReference>